<dbReference type="NCBIfam" id="TIGR02937">
    <property type="entry name" value="sigma70-ECF"/>
    <property type="match status" value="1"/>
</dbReference>
<evidence type="ECO:0000256" key="3">
    <source>
        <dbReference type="ARBA" id="ARBA00023082"/>
    </source>
</evidence>
<comment type="similarity">
    <text evidence="1 6">Belongs to the sigma-70 factor family.</text>
</comment>
<evidence type="ECO:0000256" key="6">
    <source>
        <dbReference type="PIRNR" id="PIRNR000767"/>
    </source>
</evidence>
<evidence type="ECO:0000256" key="1">
    <source>
        <dbReference type="ARBA" id="ARBA00007788"/>
    </source>
</evidence>
<dbReference type="InterPro" id="IPR036388">
    <property type="entry name" value="WH-like_DNA-bd_sf"/>
</dbReference>
<dbReference type="Pfam" id="PF04545">
    <property type="entry name" value="Sigma70_r4"/>
    <property type="match status" value="1"/>
</dbReference>
<feature type="region of interest" description="Disordered" evidence="7">
    <location>
        <begin position="243"/>
        <end position="270"/>
    </location>
</feature>
<dbReference type="Pfam" id="PF04539">
    <property type="entry name" value="Sigma70_r3"/>
    <property type="match status" value="1"/>
</dbReference>
<dbReference type="InterPro" id="IPR013324">
    <property type="entry name" value="RNA_pol_sigma_r3/r4-like"/>
</dbReference>
<evidence type="ECO:0000259" key="8">
    <source>
        <dbReference type="PROSITE" id="PS00716"/>
    </source>
</evidence>
<dbReference type="PRINTS" id="PR00046">
    <property type="entry name" value="SIGMA70FCT"/>
</dbReference>
<dbReference type="AlphaFoldDB" id="A0A9D4U3R7"/>
<keyword evidence="2 6" id="KW-0805">Transcription regulation</keyword>
<sequence length="581" mass="64558">MVPVTFHHCSCNIVQGRNLENSASSLVKCPSATRLTLSSTQPRGLGKSGHGLWRRRRAVRSLRCEAMLVVEPRIGTGNEAAAAASEAVARARAAEADAAAAVALARAAAQAAKDAAALISANGLQNSAEDYSSELRLQLERLRLRLMENNIFDTAEERSIGVRNPMEDRDSSRLGTQNLVSLPEVDSAHAIQGGSLINENKGQVNVGLTVPVVAKSKKKCERLAKRTRANTKASNAVAAVSMAVTTTPTRPSRSRKSSLQSVSTDPIRSFLNTNGSRRTKLLTAEEEVELARKIQDLLALEAIKVNLQVHLGREPTLAEWAKAVDMEVGPFSSRYTDGRQAKDRMIMSNLRLVISVAKKYQNRGMSLPDLIQEGSMGLIKGCEKFDPEKGFKFSTYAHWWIRQALTRAITEQSRTVRLPAHLYEVMARIRKAKRLLSQEFRRPPRESDVAELMGMTVEKLRSISRSTKVCKSLEKPVGKDLNTTLGDFIADETLEDPESKIMKQLLKQDVKKVLKTLTEREKTVMILRYGLEDGKMRTLEEIGKFFDVTRERVRQIEAKAMRKLKQPERNQVLKGYMGADL</sequence>
<dbReference type="Pfam" id="PF04542">
    <property type="entry name" value="Sigma70_r2"/>
    <property type="match status" value="1"/>
</dbReference>
<dbReference type="InterPro" id="IPR016262">
    <property type="entry name" value="RNA_pol_sigma_SigB/C/D/F"/>
</dbReference>
<dbReference type="PROSITE" id="PS00716">
    <property type="entry name" value="SIGMA70_2"/>
    <property type="match status" value="1"/>
</dbReference>
<keyword evidence="10" id="KW-1185">Reference proteome</keyword>
<dbReference type="PANTHER" id="PTHR30603">
    <property type="entry name" value="RNA POLYMERASE SIGMA FACTOR RPO"/>
    <property type="match status" value="1"/>
</dbReference>
<evidence type="ECO:0000256" key="5">
    <source>
        <dbReference type="ARBA" id="ARBA00023163"/>
    </source>
</evidence>
<name>A0A9D4U3R7_ADICA</name>
<dbReference type="InterPro" id="IPR007630">
    <property type="entry name" value="RNA_pol_sigma70_r4"/>
</dbReference>
<dbReference type="GO" id="GO:0006352">
    <property type="term" value="P:DNA-templated transcription initiation"/>
    <property type="evidence" value="ECO:0007669"/>
    <property type="project" value="UniProtKB-UniRule"/>
</dbReference>
<keyword evidence="3 6" id="KW-0731">Sigma factor</keyword>
<comment type="caution">
    <text evidence="9">The sequence shown here is derived from an EMBL/GenBank/DDBJ whole genome shotgun (WGS) entry which is preliminary data.</text>
</comment>
<dbReference type="EMBL" id="JABFUD020000023">
    <property type="protein sequence ID" value="KAI5060973.1"/>
    <property type="molecule type" value="Genomic_DNA"/>
</dbReference>
<dbReference type="Pfam" id="PF00140">
    <property type="entry name" value="Sigma70_r1_2"/>
    <property type="match status" value="1"/>
</dbReference>
<dbReference type="InterPro" id="IPR013325">
    <property type="entry name" value="RNA_pol_sigma_r2"/>
</dbReference>
<evidence type="ECO:0000256" key="7">
    <source>
        <dbReference type="SAM" id="MobiDB-lite"/>
    </source>
</evidence>
<dbReference type="InterPro" id="IPR000943">
    <property type="entry name" value="RNA_pol_sigma70"/>
</dbReference>
<evidence type="ECO:0000256" key="4">
    <source>
        <dbReference type="ARBA" id="ARBA00023125"/>
    </source>
</evidence>
<keyword evidence="6" id="KW-0934">Plastid</keyword>
<proteinExistence type="inferred from homology"/>
<dbReference type="PIRSF" id="PIRSF000767">
    <property type="entry name" value="RNA_pol_sigma_SigB/C/D"/>
    <property type="match status" value="1"/>
</dbReference>
<dbReference type="InterPro" id="IPR007627">
    <property type="entry name" value="RNA_pol_sigma70_r2"/>
</dbReference>
<evidence type="ECO:0000313" key="9">
    <source>
        <dbReference type="EMBL" id="KAI5060973.1"/>
    </source>
</evidence>
<dbReference type="InterPro" id="IPR009042">
    <property type="entry name" value="RNA_pol_sigma70_r1_2"/>
</dbReference>
<dbReference type="SUPFAM" id="SSF88946">
    <property type="entry name" value="Sigma2 domain of RNA polymerase sigma factors"/>
    <property type="match status" value="1"/>
</dbReference>
<comment type="subcellular location">
    <subcellularLocation>
        <location evidence="6">Plastid</location>
        <location evidence="6">Chloroplast</location>
    </subcellularLocation>
</comment>
<dbReference type="GO" id="GO:0009507">
    <property type="term" value="C:chloroplast"/>
    <property type="evidence" value="ECO:0007669"/>
    <property type="project" value="UniProtKB-SubCell"/>
</dbReference>
<protein>
    <recommendedName>
        <fullName evidence="6">RNA polymerase sigma factor</fullName>
    </recommendedName>
</protein>
<evidence type="ECO:0000313" key="10">
    <source>
        <dbReference type="Proteomes" id="UP000886520"/>
    </source>
</evidence>
<dbReference type="FunFam" id="1.10.601.10:FF:000001">
    <property type="entry name" value="RNA polymerase sigma factor SigA"/>
    <property type="match status" value="1"/>
</dbReference>
<dbReference type="InterPro" id="IPR050239">
    <property type="entry name" value="Sigma-70_RNA_pol_init_factors"/>
</dbReference>
<dbReference type="GO" id="GO:0003677">
    <property type="term" value="F:DNA binding"/>
    <property type="evidence" value="ECO:0007669"/>
    <property type="project" value="UniProtKB-KW"/>
</dbReference>
<dbReference type="Gene3D" id="1.10.10.10">
    <property type="entry name" value="Winged helix-like DNA-binding domain superfamily/Winged helix DNA-binding domain"/>
    <property type="match status" value="2"/>
</dbReference>
<evidence type="ECO:0000256" key="2">
    <source>
        <dbReference type="ARBA" id="ARBA00023015"/>
    </source>
</evidence>
<dbReference type="CDD" id="cd06171">
    <property type="entry name" value="Sigma70_r4"/>
    <property type="match status" value="1"/>
</dbReference>
<dbReference type="InterPro" id="IPR014284">
    <property type="entry name" value="RNA_pol_sigma-70_dom"/>
</dbReference>
<dbReference type="Gene3D" id="1.10.601.10">
    <property type="entry name" value="RNA Polymerase Primary Sigma Factor"/>
    <property type="match status" value="1"/>
</dbReference>
<dbReference type="PANTHER" id="PTHR30603:SF47">
    <property type="entry name" value="RNA POLYMERASE SIGMA FACTOR SIGD, CHLOROPLASTIC"/>
    <property type="match status" value="1"/>
</dbReference>
<dbReference type="InterPro" id="IPR007624">
    <property type="entry name" value="RNA_pol_sigma70_r3"/>
</dbReference>
<reference evidence="9" key="1">
    <citation type="submission" date="2021-01" db="EMBL/GenBank/DDBJ databases">
        <title>Adiantum capillus-veneris genome.</title>
        <authorList>
            <person name="Fang Y."/>
            <person name="Liao Q."/>
        </authorList>
    </citation>
    <scope>NUCLEOTIDE SEQUENCE</scope>
    <source>
        <strain evidence="9">H3</strain>
        <tissue evidence="9">Leaf</tissue>
    </source>
</reference>
<feature type="compositionally biased region" description="Low complexity" evidence="7">
    <location>
        <begin position="243"/>
        <end position="263"/>
    </location>
</feature>
<keyword evidence="4 6" id="KW-0238">DNA-binding</keyword>
<comment type="function">
    <text evidence="6">Sigma factors are initiation factors that promote the attachment of plastid-encoded RNA polymerase (PEP) to specific initiation sites and are then released.</text>
</comment>
<dbReference type="OrthoDB" id="206108at2759"/>
<dbReference type="Proteomes" id="UP000886520">
    <property type="component" value="Chromosome 23"/>
</dbReference>
<feature type="domain" description="RNA polymerase sigma-70" evidence="8">
    <location>
        <begin position="538"/>
        <end position="564"/>
    </location>
</feature>
<gene>
    <name evidence="9" type="ORF">GOP47_0023478</name>
</gene>
<organism evidence="9 10">
    <name type="scientific">Adiantum capillus-veneris</name>
    <name type="common">Maidenhair fern</name>
    <dbReference type="NCBI Taxonomy" id="13818"/>
    <lineage>
        <taxon>Eukaryota</taxon>
        <taxon>Viridiplantae</taxon>
        <taxon>Streptophyta</taxon>
        <taxon>Embryophyta</taxon>
        <taxon>Tracheophyta</taxon>
        <taxon>Polypodiopsida</taxon>
        <taxon>Polypodiidae</taxon>
        <taxon>Polypodiales</taxon>
        <taxon>Pteridineae</taxon>
        <taxon>Pteridaceae</taxon>
        <taxon>Vittarioideae</taxon>
        <taxon>Adiantum</taxon>
    </lineage>
</organism>
<keyword evidence="5 6" id="KW-0804">Transcription</keyword>
<accession>A0A9D4U3R7</accession>
<dbReference type="SUPFAM" id="SSF88659">
    <property type="entry name" value="Sigma3 and sigma4 domains of RNA polymerase sigma factors"/>
    <property type="match status" value="2"/>
</dbReference>
<dbReference type="GO" id="GO:0016987">
    <property type="term" value="F:sigma factor activity"/>
    <property type="evidence" value="ECO:0007669"/>
    <property type="project" value="UniProtKB-UniRule"/>
</dbReference>
<keyword evidence="6" id="KW-0150">Chloroplast</keyword>